<reference evidence="1" key="1">
    <citation type="submission" date="2013-12" db="EMBL/GenBank/DDBJ databases">
        <title>The Genome Sequence of Aphanomyces invadans NJM9701.</title>
        <authorList>
            <consortium name="The Broad Institute Genomics Platform"/>
            <person name="Russ C."/>
            <person name="Tyler B."/>
            <person name="van West P."/>
            <person name="Dieguez-Uribeondo J."/>
            <person name="Young S.K."/>
            <person name="Zeng Q."/>
            <person name="Gargeya S."/>
            <person name="Fitzgerald M."/>
            <person name="Abouelleil A."/>
            <person name="Alvarado L."/>
            <person name="Chapman S.B."/>
            <person name="Gainer-Dewar J."/>
            <person name="Goldberg J."/>
            <person name="Griggs A."/>
            <person name="Gujja S."/>
            <person name="Hansen M."/>
            <person name="Howarth C."/>
            <person name="Imamovic A."/>
            <person name="Ireland A."/>
            <person name="Larimer J."/>
            <person name="McCowan C."/>
            <person name="Murphy C."/>
            <person name="Pearson M."/>
            <person name="Poon T.W."/>
            <person name="Priest M."/>
            <person name="Roberts A."/>
            <person name="Saif S."/>
            <person name="Shea T."/>
            <person name="Sykes S."/>
            <person name="Wortman J."/>
            <person name="Nusbaum C."/>
            <person name="Birren B."/>
        </authorList>
    </citation>
    <scope>NUCLEOTIDE SEQUENCE [LARGE SCALE GENOMIC DNA]</scope>
    <source>
        <strain evidence="1">NJM9701</strain>
    </source>
</reference>
<proteinExistence type="predicted"/>
<dbReference type="AlphaFoldDB" id="A0A024TFA0"/>
<gene>
    <name evidence="1" type="ORF">H310_13489</name>
</gene>
<dbReference type="RefSeq" id="XP_008879230.1">
    <property type="nucleotide sequence ID" value="XM_008881008.1"/>
</dbReference>
<protein>
    <submittedName>
        <fullName evidence="1">Uncharacterized protein</fullName>
    </submittedName>
</protein>
<dbReference type="GeneID" id="20090539"/>
<accession>A0A024TFA0</accession>
<evidence type="ECO:0000313" key="1">
    <source>
        <dbReference type="EMBL" id="ETV92266.1"/>
    </source>
</evidence>
<dbReference type="EMBL" id="KI914002">
    <property type="protein sequence ID" value="ETV92266.1"/>
    <property type="molecule type" value="Genomic_DNA"/>
</dbReference>
<sequence>MKMLTCVTTKTPKFKGSTKAERRQFMREYNQYLEQVAALHTTTTKPLVMLVSVCIDHYTEKRVAVWELDKMVEEITEADWIASMSLGFDVLPSDLDAIKFAAREVRK</sequence>
<dbReference type="VEuPathDB" id="FungiDB:H310_13489"/>
<organism evidence="1">
    <name type="scientific">Aphanomyces invadans</name>
    <dbReference type="NCBI Taxonomy" id="157072"/>
    <lineage>
        <taxon>Eukaryota</taxon>
        <taxon>Sar</taxon>
        <taxon>Stramenopiles</taxon>
        <taxon>Oomycota</taxon>
        <taxon>Saprolegniomycetes</taxon>
        <taxon>Saprolegniales</taxon>
        <taxon>Verrucalvaceae</taxon>
        <taxon>Aphanomyces</taxon>
    </lineage>
</organism>
<name>A0A024TFA0_9STRA</name>